<dbReference type="InterPro" id="IPR036388">
    <property type="entry name" value="WH-like_DNA-bd_sf"/>
</dbReference>
<reference evidence="2 3" key="1">
    <citation type="submission" date="2020-01" db="EMBL/GenBank/DDBJ databases">
        <authorList>
            <person name="Kim M.K."/>
        </authorList>
    </citation>
    <scope>NUCLEOTIDE SEQUENCE [LARGE SCALE GENOMIC DNA]</scope>
    <source>
        <strain evidence="2 3">172606-1</strain>
    </source>
</reference>
<dbReference type="InterPro" id="IPR036390">
    <property type="entry name" value="WH_DNA-bd_sf"/>
</dbReference>
<feature type="domain" description="Transcription regulator PadR N-terminal" evidence="1">
    <location>
        <begin position="20"/>
        <end position="89"/>
    </location>
</feature>
<dbReference type="RefSeq" id="WP_162443819.1">
    <property type="nucleotide sequence ID" value="NZ_CP048222.1"/>
</dbReference>
<dbReference type="KEGG" id="rhoz:GXP67_14705"/>
<evidence type="ECO:0000313" key="3">
    <source>
        <dbReference type="Proteomes" id="UP000480178"/>
    </source>
</evidence>
<dbReference type="EMBL" id="CP048222">
    <property type="protein sequence ID" value="QHT67797.1"/>
    <property type="molecule type" value="Genomic_DNA"/>
</dbReference>
<dbReference type="Pfam" id="PF03551">
    <property type="entry name" value="PadR"/>
    <property type="match status" value="1"/>
</dbReference>
<dbReference type="Proteomes" id="UP000480178">
    <property type="component" value="Chromosome"/>
</dbReference>
<keyword evidence="3" id="KW-1185">Reference proteome</keyword>
<dbReference type="SUPFAM" id="SSF46785">
    <property type="entry name" value="Winged helix' DNA-binding domain"/>
    <property type="match status" value="1"/>
</dbReference>
<dbReference type="AlphaFoldDB" id="A0A6C0GIM8"/>
<accession>A0A6C0GIM8</accession>
<protein>
    <submittedName>
        <fullName evidence="2">PadR family transcriptional regulator</fullName>
    </submittedName>
</protein>
<evidence type="ECO:0000259" key="1">
    <source>
        <dbReference type="Pfam" id="PF03551"/>
    </source>
</evidence>
<dbReference type="InterPro" id="IPR005149">
    <property type="entry name" value="Tscrpt_reg_PadR_N"/>
</dbReference>
<dbReference type="Gene3D" id="1.10.10.10">
    <property type="entry name" value="Winged helix-like DNA-binding domain superfamily/Winged helix DNA-binding domain"/>
    <property type="match status" value="1"/>
</dbReference>
<sequence length="115" mass="12806">MRKAYLGEFEELVLLTTAILNGEAYGVSVAKELKKLSGRSVSIAAVHISLHRLLDKGLVNSHMGGATMSRGGRRKRIFTVTVAGKHILQEIHDTRNQMWEMLPKTSFNLEPGFKD</sequence>
<evidence type="ECO:0000313" key="2">
    <source>
        <dbReference type="EMBL" id="QHT67797.1"/>
    </source>
</evidence>
<organism evidence="2 3">
    <name type="scientific">Rhodocytophaga rosea</name>
    <dbReference type="NCBI Taxonomy" id="2704465"/>
    <lineage>
        <taxon>Bacteria</taxon>
        <taxon>Pseudomonadati</taxon>
        <taxon>Bacteroidota</taxon>
        <taxon>Cytophagia</taxon>
        <taxon>Cytophagales</taxon>
        <taxon>Rhodocytophagaceae</taxon>
        <taxon>Rhodocytophaga</taxon>
    </lineage>
</organism>
<gene>
    <name evidence="2" type="ORF">GXP67_14705</name>
</gene>
<proteinExistence type="predicted"/>
<name>A0A6C0GIM8_9BACT</name>